<reference evidence="2 3" key="1">
    <citation type="journal article" date="2012" name="PLoS ONE">
        <title>The genome characteristics and predicted function of methyl-group oxidation pathway in the obligate aceticlastic methanogens, Methanosaeta spp.</title>
        <authorList>
            <person name="Zhu J."/>
            <person name="Zheng H."/>
            <person name="Ai G."/>
            <person name="Zhang G."/>
            <person name="Liu D."/>
            <person name="Liu X."/>
            <person name="Dong X."/>
        </authorList>
    </citation>
    <scope>NUCLEOTIDE SEQUENCE [LARGE SCALE GENOMIC DNA]</scope>
    <source>
        <strain evidence="2 3">6Ac</strain>
    </source>
</reference>
<dbReference type="Pfam" id="PF08937">
    <property type="entry name" value="ThsB_TIR"/>
    <property type="match status" value="1"/>
</dbReference>
<dbReference type="InterPro" id="IPR036490">
    <property type="entry name" value="ThsB_TIR-like_sf"/>
</dbReference>
<dbReference type="Gene3D" id="3.40.50.11200">
    <property type="match status" value="1"/>
</dbReference>
<keyword evidence="3" id="KW-1185">Reference proteome</keyword>
<evidence type="ECO:0000313" key="2">
    <source>
        <dbReference type="EMBL" id="AET63881.1"/>
    </source>
</evidence>
<dbReference type="PATRIC" id="fig|1110509.7.peg.552"/>
<feature type="domain" description="Thoeris protein ThsB TIR-like" evidence="1">
    <location>
        <begin position="46"/>
        <end position="135"/>
    </location>
</feature>
<name>G7WN25_METH6</name>
<sequence length="172" mass="20064">MIEIADPEIRPSEPKPSALERLEEMARGEVFEPQALLPRRRAFLIFRVEDLDRVREFCSFAKGVDPRLDFIDFALKVHFKNENAVYVRRCITKRIEASSIVFVLVGKTFQDCEWVDWEVRESLLMKKNLVALRLSDEPSLKAPKVLRDLKVDLHPWGEGLIRDLTRDKASDR</sequence>
<dbReference type="STRING" id="1110509.Mhar_0499"/>
<dbReference type="EMBL" id="CP003117">
    <property type="protein sequence ID" value="AET63881.1"/>
    <property type="molecule type" value="Genomic_DNA"/>
</dbReference>
<evidence type="ECO:0000259" key="1">
    <source>
        <dbReference type="Pfam" id="PF08937"/>
    </source>
</evidence>
<dbReference type="HOGENOM" id="CLU_1665783_0_0_2"/>
<dbReference type="Proteomes" id="UP000005877">
    <property type="component" value="Chromosome"/>
</dbReference>
<dbReference type="AlphaFoldDB" id="G7WN25"/>
<protein>
    <recommendedName>
        <fullName evidence="1">Thoeris protein ThsB TIR-like domain-containing protein</fullName>
    </recommendedName>
</protein>
<accession>G7WN25</accession>
<dbReference type="InterPro" id="IPR015032">
    <property type="entry name" value="ThsB__TIR-like_domain"/>
</dbReference>
<dbReference type="GeneID" id="12509668"/>
<gene>
    <name evidence="2" type="ordered locus">Mhar_0499</name>
</gene>
<dbReference type="SUPFAM" id="SSF52206">
    <property type="entry name" value="Hypothetical protein MTH538"/>
    <property type="match status" value="1"/>
</dbReference>
<evidence type="ECO:0000313" key="3">
    <source>
        <dbReference type="Proteomes" id="UP000005877"/>
    </source>
</evidence>
<dbReference type="RefSeq" id="WP_014586066.1">
    <property type="nucleotide sequence ID" value="NC_017527.1"/>
</dbReference>
<proteinExistence type="predicted"/>
<dbReference type="KEGG" id="mhi:Mhar_0499"/>
<organism evidence="2 3">
    <name type="scientific">Methanothrix harundinacea (strain 6Ac)</name>
    <name type="common">Methanosaeta harundinacea</name>
    <dbReference type="NCBI Taxonomy" id="1110509"/>
    <lineage>
        <taxon>Archaea</taxon>
        <taxon>Methanobacteriati</taxon>
        <taxon>Methanobacteriota</taxon>
        <taxon>Stenosarchaea group</taxon>
        <taxon>Methanomicrobia</taxon>
        <taxon>Methanotrichales</taxon>
        <taxon>Methanotrichaceae</taxon>
        <taxon>Methanothrix</taxon>
    </lineage>
</organism>